<evidence type="ECO:0000313" key="2">
    <source>
        <dbReference type="Proteomes" id="UP000286716"/>
    </source>
</evidence>
<accession>A0A428VXW8</accession>
<dbReference type="EMBL" id="QHHU01000099">
    <property type="protein sequence ID" value="RSM35703.1"/>
    <property type="molecule type" value="Genomic_DNA"/>
</dbReference>
<comment type="caution">
    <text evidence="1">The sequence shown here is derived from an EMBL/GenBank/DDBJ whole genome shotgun (WGS) entry which is preliminary data.</text>
</comment>
<evidence type="ECO:0000313" key="1">
    <source>
        <dbReference type="EMBL" id="RSM35703.1"/>
    </source>
</evidence>
<sequence length="62" mass="6864">MYWQGALHELCKATDIDLLFIDIRRRSLTVVVNAALPVPAAEQIHASIAAVEYSRSVERPTG</sequence>
<proteinExistence type="predicted"/>
<gene>
    <name evidence="1" type="ORF">DMA12_43040</name>
</gene>
<keyword evidence="2" id="KW-1185">Reference proteome</keyword>
<name>A0A428VXW8_AMYBA</name>
<protein>
    <submittedName>
        <fullName evidence="1">Uncharacterized protein</fullName>
    </submittedName>
</protein>
<dbReference type="Proteomes" id="UP000286716">
    <property type="component" value="Unassembled WGS sequence"/>
</dbReference>
<reference evidence="1 2" key="1">
    <citation type="submission" date="2018-05" db="EMBL/GenBank/DDBJ databases">
        <title>Evolution of GPA BGCs.</title>
        <authorList>
            <person name="Waglechner N."/>
            <person name="Wright G.D."/>
        </authorList>
    </citation>
    <scope>NUCLEOTIDE SEQUENCE [LARGE SCALE GENOMIC DNA]</scope>
    <source>
        <strain evidence="1 2">DSM 5908</strain>
    </source>
</reference>
<dbReference type="AlphaFoldDB" id="A0A428VXW8"/>
<organism evidence="1 2">
    <name type="scientific">Amycolatopsis balhimycina DSM 5908</name>
    <dbReference type="NCBI Taxonomy" id="1081091"/>
    <lineage>
        <taxon>Bacteria</taxon>
        <taxon>Bacillati</taxon>
        <taxon>Actinomycetota</taxon>
        <taxon>Actinomycetes</taxon>
        <taxon>Pseudonocardiales</taxon>
        <taxon>Pseudonocardiaceae</taxon>
        <taxon>Amycolatopsis</taxon>
    </lineage>
</organism>